<sequence>MKYQGHSNESGGAVDTKRVEEYVAKMRRAMSDSAYSLPEASLRLPFDENLLKKSKTLASRLAGPKLSYILDIGIGGSNLGAKALYEATAGTLDAHTQFVPKILFADTCSPELLSDIVELLLYEVSDKDEIIIIVASKSGTTTETIINASVLVSALEQKFGSLADRIVCITDEKSPLWVMGEKQKFHLLPVPKMVGGRFSVFSPAGVFPLLCAGIEGQALMRGAQSVINDAIEGGVESISFKSARDIITWHEQGRVVFDFFVFHPELESVGKWYRQLFAESIGKEKTIDGAHTTHRMVPTVSIGSTDLHSVEQMNLAQPDISARFLVRAHAPHWEHQFLADDKVFATLVPGVPRRAPCEILDAIYKGVTETYKTRGISHGEILLTDLDPESLGALMQFMMCTTMHLANLLNINAFDQPNVEEYKEATRRILGGEQLTNDTATRTIDQ</sequence>
<dbReference type="UniPathway" id="UPA00109">
    <property type="reaction ID" value="UER00181"/>
</dbReference>
<dbReference type="PROSITE" id="PS51463">
    <property type="entry name" value="P_GLUCOSE_ISOMERASE_3"/>
    <property type="match status" value="1"/>
</dbReference>
<keyword evidence="2 4" id="KW-0324">Glycolysis</keyword>
<comment type="similarity">
    <text evidence="4">Belongs to the GPI family.</text>
</comment>
<keyword evidence="3 4" id="KW-0413">Isomerase</keyword>
<dbReference type="GO" id="GO:0097367">
    <property type="term" value="F:carbohydrate derivative binding"/>
    <property type="evidence" value="ECO:0007669"/>
    <property type="project" value="InterPro"/>
</dbReference>
<dbReference type="GO" id="GO:0005829">
    <property type="term" value="C:cytosol"/>
    <property type="evidence" value="ECO:0007669"/>
    <property type="project" value="TreeGrafter"/>
</dbReference>
<reference evidence="5 6" key="1">
    <citation type="journal article" date="2016" name="Environ. Microbiol.">
        <title>Genomic resolution of a cold subsurface aquifer community provides metabolic insights for novel microbes adapted to high CO concentrations.</title>
        <authorList>
            <person name="Probst A.J."/>
            <person name="Castelle C.J."/>
            <person name="Singh A."/>
            <person name="Brown C.T."/>
            <person name="Anantharaman K."/>
            <person name="Sharon I."/>
            <person name="Hug L.A."/>
            <person name="Burstein D."/>
            <person name="Emerson J.B."/>
            <person name="Thomas B.C."/>
            <person name="Banfield J.F."/>
        </authorList>
    </citation>
    <scope>NUCLEOTIDE SEQUENCE [LARGE SCALE GENOMIC DNA]</scope>
    <source>
        <strain evidence="5">CG2_30_43_9</strain>
    </source>
</reference>
<dbReference type="EMBL" id="MNYX01000075">
    <property type="protein sequence ID" value="OIP64528.1"/>
    <property type="molecule type" value="Genomic_DNA"/>
</dbReference>
<dbReference type="CDD" id="cd05016">
    <property type="entry name" value="SIS_PGI_2"/>
    <property type="match status" value="1"/>
</dbReference>
<protein>
    <recommendedName>
        <fullName evidence="4">Glucose-6-phosphate isomerase</fullName>
        <ecNumber evidence="4">5.3.1.9</ecNumber>
    </recommendedName>
</protein>
<evidence type="ECO:0000256" key="3">
    <source>
        <dbReference type="ARBA" id="ARBA00023235"/>
    </source>
</evidence>
<comment type="pathway">
    <text evidence="4">Carbohydrate degradation; glycolysis; D-glyceraldehyde 3-phosphate and glycerone phosphate from D-glucose: step 2/4.</text>
</comment>
<dbReference type="InterPro" id="IPR035476">
    <property type="entry name" value="SIS_PGI_1"/>
</dbReference>
<dbReference type="InterPro" id="IPR035482">
    <property type="entry name" value="SIS_PGI_2"/>
</dbReference>
<dbReference type="AlphaFoldDB" id="A0A1J5GBI3"/>
<dbReference type="InterPro" id="IPR001672">
    <property type="entry name" value="G6P_Isomerase"/>
</dbReference>
<dbReference type="GO" id="GO:0004347">
    <property type="term" value="F:glucose-6-phosphate isomerase activity"/>
    <property type="evidence" value="ECO:0007669"/>
    <property type="project" value="UniProtKB-EC"/>
</dbReference>
<dbReference type="InterPro" id="IPR046348">
    <property type="entry name" value="SIS_dom_sf"/>
</dbReference>
<dbReference type="Proteomes" id="UP000182059">
    <property type="component" value="Unassembled WGS sequence"/>
</dbReference>
<comment type="caution">
    <text evidence="5">The sequence shown here is derived from an EMBL/GenBank/DDBJ whole genome shotgun (WGS) entry which is preliminary data.</text>
</comment>
<dbReference type="PRINTS" id="PR00662">
    <property type="entry name" value="G6PISOMERASE"/>
</dbReference>
<evidence type="ECO:0000313" key="6">
    <source>
        <dbReference type="Proteomes" id="UP000182059"/>
    </source>
</evidence>
<evidence type="ECO:0000313" key="5">
    <source>
        <dbReference type="EMBL" id="OIP64528.1"/>
    </source>
</evidence>
<dbReference type="EC" id="5.3.1.9" evidence="4"/>
<dbReference type="Gene3D" id="3.40.50.10490">
    <property type="entry name" value="Glucose-6-phosphate isomerase like protein, domain 1"/>
    <property type="match status" value="2"/>
</dbReference>
<dbReference type="GO" id="GO:0051156">
    <property type="term" value="P:glucose 6-phosphate metabolic process"/>
    <property type="evidence" value="ECO:0007669"/>
    <property type="project" value="TreeGrafter"/>
</dbReference>
<comment type="catalytic activity">
    <reaction evidence="4">
        <text>alpha-D-glucose 6-phosphate = beta-D-fructose 6-phosphate</text>
        <dbReference type="Rhea" id="RHEA:11816"/>
        <dbReference type="ChEBI" id="CHEBI:57634"/>
        <dbReference type="ChEBI" id="CHEBI:58225"/>
        <dbReference type="EC" id="5.3.1.9"/>
    </reaction>
</comment>
<organism evidence="5 6">
    <name type="scientific">Candidatus Nomurabacteria bacterium CG2_30_43_9</name>
    <dbReference type="NCBI Taxonomy" id="1805283"/>
    <lineage>
        <taxon>Bacteria</taxon>
        <taxon>Candidatus Nomuraibacteriota</taxon>
    </lineage>
</organism>
<dbReference type="GO" id="GO:0048029">
    <property type="term" value="F:monosaccharide binding"/>
    <property type="evidence" value="ECO:0007669"/>
    <property type="project" value="TreeGrafter"/>
</dbReference>
<dbReference type="CDD" id="cd05015">
    <property type="entry name" value="SIS_PGI_1"/>
    <property type="match status" value="1"/>
</dbReference>
<dbReference type="GO" id="GO:0006094">
    <property type="term" value="P:gluconeogenesis"/>
    <property type="evidence" value="ECO:0007669"/>
    <property type="project" value="UniProtKB-KW"/>
</dbReference>
<dbReference type="PANTHER" id="PTHR11469:SF1">
    <property type="entry name" value="GLUCOSE-6-PHOSPHATE ISOMERASE"/>
    <property type="match status" value="1"/>
</dbReference>
<proteinExistence type="inferred from homology"/>
<dbReference type="Pfam" id="PF00342">
    <property type="entry name" value="PGI"/>
    <property type="match status" value="1"/>
</dbReference>
<keyword evidence="1 4" id="KW-0312">Gluconeogenesis</keyword>
<evidence type="ECO:0000256" key="2">
    <source>
        <dbReference type="ARBA" id="ARBA00023152"/>
    </source>
</evidence>
<name>A0A1J5GBI3_9BACT</name>
<dbReference type="GO" id="GO:0006096">
    <property type="term" value="P:glycolytic process"/>
    <property type="evidence" value="ECO:0007669"/>
    <property type="project" value="UniProtKB-UniPathway"/>
</dbReference>
<accession>A0A1J5GBI3</accession>
<dbReference type="SUPFAM" id="SSF53697">
    <property type="entry name" value="SIS domain"/>
    <property type="match status" value="1"/>
</dbReference>
<evidence type="ECO:0000256" key="4">
    <source>
        <dbReference type="RuleBase" id="RU000612"/>
    </source>
</evidence>
<gene>
    <name evidence="5" type="ORF">AUK15_03215</name>
</gene>
<dbReference type="PANTHER" id="PTHR11469">
    <property type="entry name" value="GLUCOSE-6-PHOSPHATE ISOMERASE"/>
    <property type="match status" value="1"/>
</dbReference>
<evidence type="ECO:0000256" key="1">
    <source>
        <dbReference type="ARBA" id="ARBA00022432"/>
    </source>
</evidence>